<evidence type="ECO:0000256" key="3">
    <source>
        <dbReference type="ARBA" id="ARBA00025751"/>
    </source>
</evidence>
<protein>
    <submittedName>
        <fullName evidence="5">RNA polymerase, subunit L</fullName>
    </submittedName>
</protein>
<proteinExistence type="inferred from homology"/>
<dbReference type="VEuPathDB" id="MicrosporidiaDB:M153_3200023138"/>
<dbReference type="GO" id="GO:0046983">
    <property type="term" value="F:protein dimerization activity"/>
    <property type="evidence" value="ECO:0007669"/>
    <property type="project" value="InterPro"/>
</dbReference>
<evidence type="ECO:0000259" key="4">
    <source>
        <dbReference type="Pfam" id="PF13656"/>
    </source>
</evidence>
<keyword evidence="1" id="KW-0240">DNA-directed RNA polymerase</keyword>
<sequence length="128" mass="14655">MRNSLKFLRYFNFVTPPSAMPSSDVGELDERFLKCSYSTTEINTIHLRIKEEGHTLGNILAERLHQDPRCTFSAYRVPHPLEEAVELKVSAHKDTPVLSLIKETLKKIELDFLKLLNDVKESKAKSAQ</sequence>
<comment type="similarity">
    <text evidence="3">Belongs to the archaeal Rpo11/eukaryotic RPB11/RPC19 RNA polymerase subunit family.</text>
</comment>
<dbReference type="Gene3D" id="3.30.1360.10">
    <property type="entry name" value="RNA polymerase, RBP11-like subunit"/>
    <property type="match status" value="1"/>
</dbReference>
<evidence type="ECO:0000256" key="1">
    <source>
        <dbReference type="ARBA" id="ARBA00022478"/>
    </source>
</evidence>
<dbReference type="Pfam" id="PF13656">
    <property type="entry name" value="RNA_pol_L_2"/>
    <property type="match status" value="1"/>
</dbReference>
<evidence type="ECO:0000256" key="2">
    <source>
        <dbReference type="ARBA" id="ARBA00023163"/>
    </source>
</evidence>
<dbReference type="InterPro" id="IPR022905">
    <property type="entry name" value="Rpo11-like"/>
</dbReference>
<gene>
    <name evidence="5" type="ORF">M153_3200023138</name>
</gene>
<dbReference type="GO" id="GO:0006366">
    <property type="term" value="P:transcription by RNA polymerase II"/>
    <property type="evidence" value="ECO:0007669"/>
    <property type="project" value="TreeGrafter"/>
</dbReference>
<dbReference type="InterPro" id="IPR036603">
    <property type="entry name" value="RBP11-like"/>
</dbReference>
<dbReference type="PANTHER" id="PTHR13946">
    <property type="entry name" value="DNA-DIRECTED RNA POLYMERASE I,II,III"/>
    <property type="match status" value="1"/>
</dbReference>
<reference evidence="5 6" key="1">
    <citation type="submission" date="2015-07" db="EMBL/GenBank/DDBJ databases">
        <title>The genome of Pseudoloma neurophilia, a relevant intracellular parasite of the zebrafish.</title>
        <authorList>
            <person name="Ndikumana S."/>
            <person name="Pelin A."/>
            <person name="Sanders J."/>
            <person name="Corradi N."/>
        </authorList>
    </citation>
    <scope>NUCLEOTIDE SEQUENCE [LARGE SCALE GENOMIC DNA]</scope>
    <source>
        <strain evidence="5 6">MK1</strain>
    </source>
</reference>
<dbReference type="HAMAP" id="MF_00261">
    <property type="entry name" value="RNApol_arch_Rpo11"/>
    <property type="match status" value="1"/>
</dbReference>
<dbReference type="GO" id="GO:0005665">
    <property type="term" value="C:RNA polymerase II, core complex"/>
    <property type="evidence" value="ECO:0007669"/>
    <property type="project" value="TreeGrafter"/>
</dbReference>
<accession>A0A0R0M6Q3</accession>
<dbReference type="SUPFAM" id="SSF55257">
    <property type="entry name" value="RBP11-like subunits of RNA polymerase"/>
    <property type="match status" value="1"/>
</dbReference>
<dbReference type="EMBL" id="LGUB01000007">
    <property type="protein sequence ID" value="KRH95071.1"/>
    <property type="molecule type" value="Genomic_DNA"/>
</dbReference>
<feature type="domain" description="DNA-directed RNA polymerase RBP11-like dimerisation" evidence="4">
    <location>
        <begin position="45"/>
        <end position="115"/>
    </location>
</feature>
<comment type="caution">
    <text evidence="5">The sequence shown here is derived from an EMBL/GenBank/DDBJ whole genome shotgun (WGS) entry which is preliminary data.</text>
</comment>
<dbReference type="GO" id="GO:0003899">
    <property type="term" value="F:DNA-directed RNA polymerase activity"/>
    <property type="evidence" value="ECO:0007669"/>
    <property type="project" value="InterPro"/>
</dbReference>
<dbReference type="PANTHER" id="PTHR13946:SF16">
    <property type="entry name" value="DNA-DIRECTED RNA POLYMERASE II SUBUNIT RPB11"/>
    <property type="match status" value="1"/>
</dbReference>
<dbReference type="InterPro" id="IPR009025">
    <property type="entry name" value="RBP11-like_dimer"/>
</dbReference>
<keyword evidence="2" id="KW-0804">Transcription</keyword>
<keyword evidence="6" id="KW-1185">Reference proteome</keyword>
<dbReference type="OrthoDB" id="10248581at2759"/>
<dbReference type="AlphaFoldDB" id="A0A0R0M6Q3"/>
<dbReference type="Proteomes" id="UP000051530">
    <property type="component" value="Unassembled WGS sequence"/>
</dbReference>
<organism evidence="5 6">
    <name type="scientific">Pseudoloma neurophilia</name>
    <dbReference type="NCBI Taxonomy" id="146866"/>
    <lineage>
        <taxon>Eukaryota</taxon>
        <taxon>Fungi</taxon>
        <taxon>Fungi incertae sedis</taxon>
        <taxon>Microsporidia</taxon>
        <taxon>Pseudoloma</taxon>
    </lineage>
</organism>
<name>A0A0R0M6Q3_9MICR</name>
<evidence type="ECO:0000313" key="5">
    <source>
        <dbReference type="EMBL" id="KRH95071.1"/>
    </source>
</evidence>
<evidence type="ECO:0000313" key="6">
    <source>
        <dbReference type="Proteomes" id="UP000051530"/>
    </source>
</evidence>